<dbReference type="InterPro" id="IPR001940">
    <property type="entry name" value="Peptidase_S1C"/>
</dbReference>
<keyword evidence="2" id="KW-0378">Hydrolase</keyword>
<gene>
    <name evidence="4" type="ORF">SAMN04488096_102285</name>
</gene>
<dbReference type="Gene3D" id="2.30.42.10">
    <property type="match status" value="1"/>
</dbReference>
<proteinExistence type="predicted"/>
<feature type="domain" description="PDZ" evidence="3">
    <location>
        <begin position="274"/>
        <end position="363"/>
    </location>
</feature>
<dbReference type="SUPFAM" id="SSF50156">
    <property type="entry name" value="PDZ domain-like"/>
    <property type="match status" value="1"/>
</dbReference>
<dbReference type="InterPro" id="IPR009003">
    <property type="entry name" value="Peptidase_S1_PA"/>
</dbReference>
<dbReference type="InterPro" id="IPR001478">
    <property type="entry name" value="PDZ"/>
</dbReference>
<dbReference type="PANTHER" id="PTHR43343">
    <property type="entry name" value="PEPTIDASE S12"/>
    <property type="match status" value="1"/>
</dbReference>
<dbReference type="OrthoDB" id="9758917at2"/>
<reference evidence="4 5" key="1">
    <citation type="submission" date="2016-11" db="EMBL/GenBank/DDBJ databases">
        <authorList>
            <person name="Jaros S."/>
            <person name="Januszkiewicz K."/>
            <person name="Wedrychowicz H."/>
        </authorList>
    </citation>
    <scope>NUCLEOTIDE SEQUENCE [LARGE SCALE GENOMIC DNA]</scope>
    <source>
        <strain evidence="4 5">DSM 21425</strain>
    </source>
</reference>
<protein>
    <submittedName>
        <fullName evidence="4">Do/DeqQ family serine protease</fullName>
    </submittedName>
</protein>
<dbReference type="Proteomes" id="UP000184225">
    <property type="component" value="Unassembled WGS sequence"/>
</dbReference>
<keyword evidence="1 4" id="KW-0645">Protease</keyword>
<dbReference type="PANTHER" id="PTHR43343:SF3">
    <property type="entry name" value="PROTEASE DO-LIKE 8, CHLOROPLASTIC"/>
    <property type="match status" value="1"/>
</dbReference>
<dbReference type="SUPFAM" id="SSF50494">
    <property type="entry name" value="Trypsin-like serine proteases"/>
    <property type="match status" value="1"/>
</dbReference>
<evidence type="ECO:0000259" key="3">
    <source>
        <dbReference type="PROSITE" id="PS50106"/>
    </source>
</evidence>
<dbReference type="GO" id="GO:0004252">
    <property type="term" value="F:serine-type endopeptidase activity"/>
    <property type="evidence" value="ECO:0007669"/>
    <property type="project" value="InterPro"/>
</dbReference>
<dbReference type="AlphaFoldDB" id="A0A1M6BZB7"/>
<name>A0A1M6BZB7_9FLAO</name>
<dbReference type="PROSITE" id="PS50106">
    <property type="entry name" value="PDZ"/>
    <property type="match status" value="1"/>
</dbReference>
<dbReference type="GO" id="GO:0006508">
    <property type="term" value="P:proteolysis"/>
    <property type="evidence" value="ECO:0007669"/>
    <property type="project" value="UniProtKB-KW"/>
</dbReference>
<dbReference type="InterPro" id="IPR036034">
    <property type="entry name" value="PDZ_sf"/>
</dbReference>
<keyword evidence="5" id="KW-1185">Reference proteome</keyword>
<dbReference type="EMBL" id="FQYY01000002">
    <property type="protein sequence ID" value="SHI53931.1"/>
    <property type="molecule type" value="Genomic_DNA"/>
</dbReference>
<dbReference type="RefSeq" id="WP_073148549.1">
    <property type="nucleotide sequence ID" value="NZ_FQYY01000002.1"/>
</dbReference>
<evidence type="ECO:0000256" key="1">
    <source>
        <dbReference type="ARBA" id="ARBA00022670"/>
    </source>
</evidence>
<evidence type="ECO:0000313" key="4">
    <source>
        <dbReference type="EMBL" id="SHI53931.1"/>
    </source>
</evidence>
<dbReference type="STRING" id="579105.SAMN04488096_102285"/>
<dbReference type="InterPro" id="IPR051201">
    <property type="entry name" value="Chloro_Bact_Ser_Proteases"/>
</dbReference>
<dbReference type="Pfam" id="PF13180">
    <property type="entry name" value="PDZ_2"/>
    <property type="match status" value="1"/>
</dbReference>
<dbReference type="SMART" id="SM00228">
    <property type="entry name" value="PDZ"/>
    <property type="match status" value="1"/>
</dbReference>
<dbReference type="Pfam" id="PF13365">
    <property type="entry name" value="Trypsin_2"/>
    <property type="match status" value="1"/>
</dbReference>
<dbReference type="PRINTS" id="PR00834">
    <property type="entry name" value="PROTEASES2C"/>
</dbReference>
<organism evidence="4 5">
    <name type="scientific">Mesonia phycicola</name>
    <dbReference type="NCBI Taxonomy" id="579105"/>
    <lineage>
        <taxon>Bacteria</taxon>
        <taxon>Pseudomonadati</taxon>
        <taxon>Bacteroidota</taxon>
        <taxon>Flavobacteriia</taxon>
        <taxon>Flavobacteriales</taxon>
        <taxon>Flavobacteriaceae</taxon>
        <taxon>Mesonia</taxon>
    </lineage>
</organism>
<sequence length="468" mass="50370">MKNLSSLLLVSMLGGALTLGSYKLFFENENSTPLYQTETQAQKEAATFINHNFTNTAVSNAMNTDFREAADKTIHAVVHVKNVTVGRQPRTLQEYMSGMRAGRAIQGAGSGVIITPDGYIVTNNHVIDGASELEVTLNNNRTYQAKVIGTDPQSDIALIKVDAEDLDYIPFGDSDTVGIGDWALAVGNPFNLTSTVTAGIISAKGRDLNEGDSKMQSFIQTDAAINPGNSGGALVNTNGELIGINTAITSQTGSYIGYGFAVPSNNARKIVEDILEYGDVQQAIIGITGGTLNPKAAQKNEIAISQGVYVASTAEGAKKAGLREGDLITKIDGIKVRNLSDLTAYIRTKRPGDKVTVSYFRDGEEKNTGVILSKYETFILDVAGVEITNATDSDLASFNADNGVKILRPLSTRLDIKENEWLITAIDNKKVANVSDVKKIINSKSKNENTKITFKHISGQQENYTFRP</sequence>
<evidence type="ECO:0000313" key="5">
    <source>
        <dbReference type="Proteomes" id="UP000184225"/>
    </source>
</evidence>
<evidence type="ECO:0000256" key="2">
    <source>
        <dbReference type="ARBA" id="ARBA00022801"/>
    </source>
</evidence>
<accession>A0A1M6BZB7</accession>
<dbReference type="Gene3D" id="2.40.10.120">
    <property type="match status" value="1"/>
</dbReference>